<organism evidence="1">
    <name type="scientific">Cacopsylla melanoneura</name>
    <dbReference type="NCBI Taxonomy" id="428564"/>
    <lineage>
        <taxon>Eukaryota</taxon>
        <taxon>Metazoa</taxon>
        <taxon>Ecdysozoa</taxon>
        <taxon>Arthropoda</taxon>
        <taxon>Hexapoda</taxon>
        <taxon>Insecta</taxon>
        <taxon>Pterygota</taxon>
        <taxon>Neoptera</taxon>
        <taxon>Paraneoptera</taxon>
        <taxon>Hemiptera</taxon>
        <taxon>Sternorrhyncha</taxon>
        <taxon>Psylloidea</taxon>
        <taxon>Psyllidae</taxon>
        <taxon>Psyllinae</taxon>
        <taxon>Cacopsylla</taxon>
    </lineage>
</organism>
<sequence length="132" mass="15317">MNQQTLQFYLLYRLSNQTLIKPLDIEITLKCLNFQIPLKFPSDAPFNIPTPLEPQFVLQFNSCTVKILLTLQRQLVYPMLNLILTIHPQSFTLIQIMCPTQQAILCILQTVPILFHTVPIPWLSLLQFLIPI</sequence>
<dbReference type="EMBL" id="HBUF01526761">
    <property type="protein sequence ID" value="CAG6750468.1"/>
    <property type="molecule type" value="Transcribed_RNA"/>
</dbReference>
<dbReference type="EMBL" id="HBUF01183477">
    <property type="protein sequence ID" value="CAG6655930.1"/>
    <property type="molecule type" value="Transcribed_RNA"/>
</dbReference>
<proteinExistence type="predicted"/>
<evidence type="ECO:0000313" key="1">
    <source>
        <dbReference type="EMBL" id="CAG6655930.1"/>
    </source>
</evidence>
<protein>
    <submittedName>
        <fullName evidence="1">Uncharacterized protein</fullName>
    </submittedName>
</protein>
<reference evidence="1" key="1">
    <citation type="submission" date="2021-05" db="EMBL/GenBank/DDBJ databases">
        <authorList>
            <person name="Alioto T."/>
            <person name="Alioto T."/>
            <person name="Gomez Garrido J."/>
        </authorList>
    </citation>
    <scope>NUCLEOTIDE SEQUENCE</scope>
</reference>
<dbReference type="EMBL" id="HBUF01526760">
    <property type="protein sequence ID" value="CAG6750466.1"/>
    <property type="molecule type" value="Transcribed_RNA"/>
</dbReference>
<name>A0A8D8RRG2_9HEMI</name>
<dbReference type="AlphaFoldDB" id="A0A8D8RRG2"/>
<dbReference type="EMBL" id="HBUF01126200">
    <property type="protein sequence ID" value="CAG6643243.1"/>
    <property type="molecule type" value="Transcribed_RNA"/>
</dbReference>
<accession>A0A8D8RRG2</accession>